<dbReference type="PANTHER" id="PTHR13789:SF309">
    <property type="entry name" value="PUTATIVE (AFU_ORTHOLOGUE AFUA_6G14510)-RELATED"/>
    <property type="match status" value="1"/>
</dbReference>
<evidence type="ECO:0000256" key="2">
    <source>
        <dbReference type="ARBA" id="ARBA00022630"/>
    </source>
</evidence>
<dbReference type="Proteomes" id="UP000044602">
    <property type="component" value="Unassembled WGS sequence"/>
</dbReference>
<name>A0A0G4M396_VERLO</name>
<comment type="similarity">
    <text evidence="1">Belongs to the paxM FAD-dependent monooxygenase family.</text>
</comment>
<proteinExistence type="inferred from homology"/>
<reference evidence="8 9" key="1">
    <citation type="submission" date="2015-05" db="EMBL/GenBank/DDBJ databases">
        <authorList>
            <person name="Wang D.B."/>
            <person name="Wang M."/>
        </authorList>
    </citation>
    <scope>NUCLEOTIDE SEQUENCE [LARGE SCALE GENOMIC DNA]</scope>
    <source>
        <strain evidence="8">VL1</strain>
    </source>
</reference>
<evidence type="ECO:0000313" key="9">
    <source>
        <dbReference type="Proteomes" id="UP000044602"/>
    </source>
</evidence>
<feature type="region of interest" description="Disordered" evidence="6">
    <location>
        <begin position="34"/>
        <end position="64"/>
    </location>
</feature>
<feature type="domain" description="FAD-binding" evidence="7">
    <location>
        <begin position="77"/>
        <end position="272"/>
    </location>
</feature>
<dbReference type="Pfam" id="PF01494">
    <property type="entry name" value="FAD_binding_3"/>
    <property type="match status" value="1"/>
</dbReference>
<gene>
    <name evidence="8" type="ORF">BN1708_004737</name>
</gene>
<evidence type="ECO:0000313" key="8">
    <source>
        <dbReference type="EMBL" id="CRK28754.1"/>
    </source>
</evidence>
<evidence type="ECO:0000256" key="4">
    <source>
        <dbReference type="ARBA" id="ARBA00023002"/>
    </source>
</evidence>
<keyword evidence="3" id="KW-0274">FAD</keyword>
<evidence type="ECO:0000256" key="1">
    <source>
        <dbReference type="ARBA" id="ARBA00007992"/>
    </source>
</evidence>
<dbReference type="Gene3D" id="3.50.50.60">
    <property type="entry name" value="FAD/NAD(P)-binding domain"/>
    <property type="match status" value="1"/>
</dbReference>
<dbReference type="InterPro" id="IPR036188">
    <property type="entry name" value="FAD/NAD-bd_sf"/>
</dbReference>
<protein>
    <recommendedName>
        <fullName evidence="7">FAD-binding domain-containing protein</fullName>
    </recommendedName>
</protein>
<sequence>MSDQNTNQQPGLVAGHAEYIKGAAESAIGSVTGSHAWTSSGEQDKAHAASSMKAAAEARDASTQGYGKIEEAAGKTFGCEGIKSKLRNDIIPEENTSMNINPLSAFRAYVHHDDLMSDPITAPIFKETATNVWAGYNRHVIIYPCGGGMYTLGATHPANHNENGDRAMEWSRAATVSQAEEEYKEWNPIIKRILHHTKEVGKWRLAESGRVVLMGDNAHAMLQFLAQGAAMATEDAGSLSVAVGRAKSAEDLPRVLKAYERARKWRCEAVSAQARRNGDMIHMPDGEEQENRDREMSQLAQTGVWKADTGPMFDAEFRNFLYNHNVIEHTKMVLDSTA</sequence>
<dbReference type="GO" id="GO:0004497">
    <property type="term" value="F:monooxygenase activity"/>
    <property type="evidence" value="ECO:0007669"/>
    <property type="project" value="UniProtKB-KW"/>
</dbReference>
<dbReference type="GO" id="GO:0071949">
    <property type="term" value="F:FAD binding"/>
    <property type="evidence" value="ECO:0007669"/>
    <property type="project" value="InterPro"/>
</dbReference>
<keyword evidence="9" id="KW-1185">Reference proteome</keyword>
<dbReference type="SUPFAM" id="SSF54373">
    <property type="entry name" value="FAD-linked reductases, C-terminal domain"/>
    <property type="match status" value="1"/>
</dbReference>
<keyword evidence="4" id="KW-0560">Oxidoreductase</keyword>
<keyword evidence="5" id="KW-0503">Monooxygenase</keyword>
<dbReference type="STRING" id="100787.A0A0G4M396"/>
<evidence type="ECO:0000256" key="3">
    <source>
        <dbReference type="ARBA" id="ARBA00022827"/>
    </source>
</evidence>
<dbReference type="EMBL" id="CVQH01020862">
    <property type="protein sequence ID" value="CRK28754.1"/>
    <property type="molecule type" value="Genomic_DNA"/>
</dbReference>
<evidence type="ECO:0000256" key="6">
    <source>
        <dbReference type="SAM" id="MobiDB-lite"/>
    </source>
</evidence>
<dbReference type="PANTHER" id="PTHR13789">
    <property type="entry name" value="MONOOXYGENASE"/>
    <property type="match status" value="1"/>
</dbReference>
<dbReference type="SUPFAM" id="SSF51905">
    <property type="entry name" value="FAD/NAD(P)-binding domain"/>
    <property type="match status" value="1"/>
</dbReference>
<dbReference type="InterPro" id="IPR002938">
    <property type="entry name" value="FAD-bd"/>
</dbReference>
<evidence type="ECO:0000256" key="5">
    <source>
        <dbReference type="ARBA" id="ARBA00023033"/>
    </source>
</evidence>
<dbReference type="AlphaFoldDB" id="A0A0G4M396"/>
<accession>A0A0G4M396</accession>
<keyword evidence="2" id="KW-0285">Flavoprotein</keyword>
<organism evidence="8 9">
    <name type="scientific">Verticillium longisporum</name>
    <name type="common">Verticillium dahliae var. longisporum</name>
    <dbReference type="NCBI Taxonomy" id="100787"/>
    <lineage>
        <taxon>Eukaryota</taxon>
        <taxon>Fungi</taxon>
        <taxon>Dikarya</taxon>
        <taxon>Ascomycota</taxon>
        <taxon>Pezizomycotina</taxon>
        <taxon>Sordariomycetes</taxon>
        <taxon>Hypocreomycetidae</taxon>
        <taxon>Glomerellales</taxon>
        <taxon>Plectosphaerellaceae</taxon>
        <taxon>Verticillium</taxon>
    </lineage>
</organism>
<dbReference type="InterPro" id="IPR050493">
    <property type="entry name" value="FAD-dep_Monooxygenase_BioMet"/>
</dbReference>
<evidence type="ECO:0000259" key="7">
    <source>
        <dbReference type="Pfam" id="PF01494"/>
    </source>
</evidence>